<gene>
    <name evidence="4" type="ORF">ZHAS_00014325</name>
</gene>
<dbReference type="InterPro" id="IPR051333">
    <property type="entry name" value="CLIP_Serine_Protease"/>
</dbReference>
<feature type="chain" id="PRO_5001784398" evidence="2">
    <location>
        <begin position="25"/>
        <end position="322"/>
    </location>
</feature>
<evidence type="ECO:0000313" key="4">
    <source>
        <dbReference type="EMBL" id="KFB46333.1"/>
    </source>
</evidence>
<feature type="signal peptide" evidence="2">
    <location>
        <begin position="1"/>
        <end position="24"/>
    </location>
</feature>
<organism evidence="4">
    <name type="scientific">Anopheles sinensis</name>
    <name type="common">Mosquito</name>
    <dbReference type="NCBI Taxonomy" id="74873"/>
    <lineage>
        <taxon>Eukaryota</taxon>
        <taxon>Metazoa</taxon>
        <taxon>Ecdysozoa</taxon>
        <taxon>Arthropoda</taxon>
        <taxon>Hexapoda</taxon>
        <taxon>Insecta</taxon>
        <taxon>Pterygota</taxon>
        <taxon>Neoptera</taxon>
        <taxon>Endopterygota</taxon>
        <taxon>Diptera</taxon>
        <taxon>Nematocera</taxon>
        <taxon>Culicoidea</taxon>
        <taxon>Culicidae</taxon>
        <taxon>Anophelinae</taxon>
        <taxon>Anopheles</taxon>
    </lineage>
</organism>
<dbReference type="GO" id="GO:0004252">
    <property type="term" value="F:serine-type endopeptidase activity"/>
    <property type="evidence" value="ECO:0007669"/>
    <property type="project" value="InterPro"/>
</dbReference>
<protein>
    <submittedName>
        <fullName evidence="4">AGAP004638-PA-like protein</fullName>
    </submittedName>
</protein>
<dbReference type="SMART" id="SM00020">
    <property type="entry name" value="Tryp_SPc"/>
    <property type="match status" value="1"/>
</dbReference>
<keyword evidence="6" id="KW-1185">Reference proteome</keyword>
<dbReference type="EnsemblMetazoa" id="ASIC014325-RA">
    <property type="protein sequence ID" value="ASIC014325-PA"/>
    <property type="gene ID" value="ASIC014325"/>
</dbReference>
<evidence type="ECO:0000256" key="1">
    <source>
        <dbReference type="ARBA" id="ARBA00024195"/>
    </source>
</evidence>
<reference evidence="4 6" key="1">
    <citation type="journal article" date="2014" name="BMC Genomics">
        <title>Genome sequence of Anopheles sinensis provides insight into genetics basis of mosquito competence for malaria parasites.</title>
        <authorList>
            <person name="Zhou D."/>
            <person name="Zhang D."/>
            <person name="Ding G."/>
            <person name="Shi L."/>
            <person name="Hou Q."/>
            <person name="Ye Y."/>
            <person name="Xu Y."/>
            <person name="Zhou H."/>
            <person name="Xiong C."/>
            <person name="Li S."/>
            <person name="Yu J."/>
            <person name="Hong S."/>
            <person name="Yu X."/>
            <person name="Zou P."/>
            <person name="Chen C."/>
            <person name="Chang X."/>
            <person name="Wang W."/>
            <person name="Lv Y."/>
            <person name="Sun Y."/>
            <person name="Ma L."/>
            <person name="Shen B."/>
            <person name="Zhu C."/>
        </authorList>
    </citation>
    <scope>NUCLEOTIDE SEQUENCE [LARGE SCALE GENOMIC DNA]</scope>
</reference>
<reference evidence="5" key="2">
    <citation type="submission" date="2020-05" db="UniProtKB">
        <authorList>
            <consortium name="EnsemblMetazoa"/>
        </authorList>
    </citation>
    <scope>IDENTIFICATION</scope>
</reference>
<keyword evidence="2" id="KW-0732">Signal</keyword>
<dbReference type="STRING" id="74873.A0A084W7Y9"/>
<dbReference type="InterPro" id="IPR043504">
    <property type="entry name" value="Peptidase_S1_PA_chymotrypsin"/>
</dbReference>
<dbReference type="PANTHER" id="PTHR24260:SF147">
    <property type="entry name" value="EG:BACR7A4.3 PROTEIN-RELATED"/>
    <property type="match status" value="1"/>
</dbReference>
<dbReference type="OMA" id="VAPYYNW"/>
<proteinExistence type="inferred from homology"/>
<name>A0A084W7Y9_ANOSI</name>
<dbReference type="AlphaFoldDB" id="A0A084W7Y9"/>
<dbReference type="OrthoDB" id="7728934at2759"/>
<dbReference type="InterPro" id="IPR009003">
    <property type="entry name" value="Peptidase_S1_PA"/>
</dbReference>
<evidence type="ECO:0000259" key="3">
    <source>
        <dbReference type="PROSITE" id="PS50240"/>
    </source>
</evidence>
<comment type="similarity">
    <text evidence="1">Belongs to the peptidase S1 family. CLIP subfamily.</text>
</comment>
<dbReference type="InterPro" id="IPR001254">
    <property type="entry name" value="Trypsin_dom"/>
</dbReference>
<dbReference type="PANTHER" id="PTHR24260">
    <property type="match status" value="1"/>
</dbReference>
<dbReference type="PROSITE" id="PS50240">
    <property type="entry name" value="TRYPSIN_DOM"/>
    <property type="match status" value="1"/>
</dbReference>
<dbReference type="SUPFAM" id="SSF50494">
    <property type="entry name" value="Trypsin-like serine proteases"/>
    <property type="match status" value="1"/>
</dbReference>
<dbReference type="VEuPathDB" id="VectorBase:ASIC014325"/>
<evidence type="ECO:0000313" key="6">
    <source>
        <dbReference type="Proteomes" id="UP000030765"/>
    </source>
</evidence>
<accession>A0A084W7Y9</accession>
<dbReference type="Pfam" id="PF00089">
    <property type="entry name" value="Trypsin"/>
    <property type="match status" value="1"/>
</dbReference>
<feature type="domain" description="Peptidase S1" evidence="3">
    <location>
        <begin position="36"/>
        <end position="310"/>
    </location>
</feature>
<evidence type="ECO:0000313" key="5">
    <source>
        <dbReference type="EnsemblMetazoa" id="ASIC014325-PA"/>
    </source>
</evidence>
<dbReference type="EMBL" id="KE525316">
    <property type="protein sequence ID" value="KFB46333.1"/>
    <property type="molecule type" value="Genomic_DNA"/>
</dbReference>
<dbReference type="EMBL" id="ATLV01021323">
    <property type="status" value="NOT_ANNOTATED_CDS"/>
    <property type="molecule type" value="Genomic_DNA"/>
</dbReference>
<dbReference type="Proteomes" id="UP000030765">
    <property type="component" value="Unassembled WGS sequence"/>
</dbReference>
<sequence>MARIFRFLALLAIVGFISNNYVNAELSEIESDGSLLLNNEECGKRHYEKPEFPVDSRLFEQPWLVRFGFKRDDLVIYIFQGLLIHKQFVLTTVHVARFEDFGQLTYARLGEYNTTSERDCMEESSKQNKDCAPAVQDILVDVVIPHPDFNLFKQSNNIALVKLRSAANVNGLSVVPICLNQDPDVEAFLYTASWCGRRDTGLSMVPKQYQLEKISPQDCSDRMPGYTIHLSDGMFCVIFGKNHRTPQADKKKSPNLRGGNGGPIFTVQGDNKIYLIGLLSYGPRYPAALNQPYIITPVAPYYNWFTETIRSDLEKRKYTSFA</sequence>
<evidence type="ECO:0000256" key="2">
    <source>
        <dbReference type="SAM" id="SignalP"/>
    </source>
</evidence>
<dbReference type="GO" id="GO:0006508">
    <property type="term" value="P:proteolysis"/>
    <property type="evidence" value="ECO:0007669"/>
    <property type="project" value="InterPro"/>
</dbReference>
<dbReference type="Gene3D" id="2.40.10.10">
    <property type="entry name" value="Trypsin-like serine proteases"/>
    <property type="match status" value="2"/>
</dbReference>